<comment type="caution">
    <text evidence="2">The sequence shown here is derived from an EMBL/GenBank/DDBJ whole genome shotgun (WGS) entry which is preliminary data.</text>
</comment>
<dbReference type="AlphaFoldDB" id="A0A196SI13"/>
<feature type="region of interest" description="Disordered" evidence="1">
    <location>
        <begin position="59"/>
        <end position="85"/>
    </location>
</feature>
<protein>
    <submittedName>
        <fullName evidence="2">Uncharacterized protein</fullName>
    </submittedName>
</protein>
<proteinExistence type="predicted"/>
<feature type="region of interest" description="Disordered" evidence="1">
    <location>
        <begin position="195"/>
        <end position="222"/>
    </location>
</feature>
<accession>A0A196SI13</accession>
<evidence type="ECO:0000256" key="1">
    <source>
        <dbReference type="SAM" id="MobiDB-lite"/>
    </source>
</evidence>
<keyword evidence="3" id="KW-1185">Reference proteome</keyword>
<organism evidence="2 3">
    <name type="scientific">Blastocystis sp. subtype 1 (strain ATCC 50177 / NandII)</name>
    <dbReference type="NCBI Taxonomy" id="478820"/>
    <lineage>
        <taxon>Eukaryota</taxon>
        <taxon>Sar</taxon>
        <taxon>Stramenopiles</taxon>
        <taxon>Bigyra</taxon>
        <taxon>Opalozoa</taxon>
        <taxon>Opalinata</taxon>
        <taxon>Blastocystidae</taxon>
        <taxon>Blastocystis</taxon>
    </lineage>
</organism>
<name>A0A196SI13_BLAHN</name>
<reference evidence="2 3" key="1">
    <citation type="submission" date="2016-05" db="EMBL/GenBank/DDBJ databases">
        <title>Nuclear genome of Blastocystis sp. subtype 1 NandII.</title>
        <authorList>
            <person name="Gentekaki E."/>
            <person name="Curtis B."/>
            <person name="Stairs C."/>
            <person name="Eme L."/>
            <person name="Herman E."/>
            <person name="Klimes V."/>
            <person name="Arias M.C."/>
            <person name="Elias M."/>
            <person name="Hilliou F."/>
            <person name="Klute M."/>
            <person name="Malik S.-B."/>
            <person name="Pightling A."/>
            <person name="Rachubinski R."/>
            <person name="Salas D."/>
            <person name="Schlacht A."/>
            <person name="Suga H."/>
            <person name="Archibald J."/>
            <person name="Ball S.G."/>
            <person name="Clark G."/>
            <person name="Dacks J."/>
            <person name="Van Der Giezen M."/>
            <person name="Tsaousis A."/>
            <person name="Roger A."/>
        </authorList>
    </citation>
    <scope>NUCLEOTIDE SEQUENCE [LARGE SCALE GENOMIC DNA]</scope>
    <source>
        <strain evidence="3">ATCC 50177 / NandII</strain>
    </source>
</reference>
<evidence type="ECO:0000313" key="3">
    <source>
        <dbReference type="Proteomes" id="UP000078348"/>
    </source>
</evidence>
<evidence type="ECO:0000313" key="2">
    <source>
        <dbReference type="EMBL" id="OAO16680.1"/>
    </source>
</evidence>
<feature type="compositionally biased region" description="Basic residues" evidence="1">
    <location>
        <begin position="206"/>
        <end position="222"/>
    </location>
</feature>
<gene>
    <name evidence="2" type="ORF">AV274_1587</name>
</gene>
<sequence length="222" mass="26223">MVEMRDGKKAFDERDMKLAFMYAVPDNIQEEEKRMKEQKEDAEVERFKALYLNPRAVEEIPQDVIEDTQKETQKEEEEEAPPPRVPMAVYEKEIKDEDGKLNYDRVEDIVRRYQSDVMSRTKTVDPTAEEKQIRQFTSRAIQISKGMYLKTDTPVGGNIDPALNTFVETSSEDDSDKEVISYLNELSEKERTLLLQKLQEQEGEPRRRHKHKHTSHHRRRSH</sequence>
<dbReference type="EMBL" id="LXWW01000066">
    <property type="protein sequence ID" value="OAO16680.1"/>
    <property type="molecule type" value="Genomic_DNA"/>
</dbReference>
<dbReference type="Proteomes" id="UP000078348">
    <property type="component" value="Unassembled WGS sequence"/>
</dbReference>